<proteinExistence type="predicted"/>
<evidence type="ECO:0000313" key="2">
    <source>
        <dbReference type="EMBL" id="GFG63896.1"/>
    </source>
</evidence>
<organism evidence="2 3">
    <name type="scientific">Mycobacterium kubicae</name>
    <dbReference type="NCBI Taxonomy" id="120959"/>
    <lineage>
        <taxon>Bacteria</taxon>
        <taxon>Bacillati</taxon>
        <taxon>Actinomycetota</taxon>
        <taxon>Actinomycetes</taxon>
        <taxon>Mycobacteriales</taxon>
        <taxon>Mycobacteriaceae</taxon>
        <taxon>Mycobacterium</taxon>
        <taxon>Mycobacterium simiae complex</taxon>
    </lineage>
</organism>
<accession>A0ABQ1BJR8</accession>
<sequence>MFTDGGAVDDTGDGDELLAGRVWPLADARHQQRPTRQGTAGAYRYEARGQEDDEYRNQDQQHA</sequence>
<dbReference type="EMBL" id="BLKU01000003">
    <property type="protein sequence ID" value="GFG63896.1"/>
    <property type="molecule type" value="Genomic_DNA"/>
</dbReference>
<protein>
    <submittedName>
        <fullName evidence="2">Uncharacterized protein</fullName>
    </submittedName>
</protein>
<evidence type="ECO:0000256" key="1">
    <source>
        <dbReference type="SAM" id="MobiDB-lite"/>
    </source>
</evidence>
<gene>
    <name evidence="2" type="ORF">MKUB_13860</name>
</gene>
<evidence type="ECO:0000313" key="3">
    <source>
        <dbReference type="Proteomes" id="UP000465306"/>
    </source>
</evidence>
<name>A0ABQ1BJR8_9MYCO</name>
<reference evidence="2 3" key="1">
    <citation type="journal article" date="2019" name="Emerg. Microbes Infect.">
        <title>Comprehensive subspecies identification of 175 nontuberculous mycobacteria species based on 7547 genomic profiles.</title>
        <authorList>
            <person name="Matsumoto Y."/>
            <person name="Kinjo T."/>
            <person name="Motooka D."/>
            <person name="Nabeya D."/>
            <person name="Jung N."/>
            <person name="Uechi K."/>
            <person name="Horii T."/>
            <person name="Iida T."/>
            <person name="Fujita J."/>
            <person name="Nakamura S."/>
        </authorList>
    </citation>
    <scope>NUCLEOTIDE SEQUENCE [LARGE SCALE GENOMIC DNA]</scope>
    <source>
        <strain evidence="2 3">JCM 13573</strain>
    </source>
</reference>
<dbReference type="Proteomes" id="UP000465306">
    <property type="component" value="Unassembled WGS sequence"/>
</dbReference>
<feature type="compositionally biased region" description="Basic and acidic residues" evidence="1">
    <location>
        <begin position="45"/>
        <end position="63"/>
    </location>
</feature>
<comment type="caution">
    <text evidence="2">The sequence shown here is derived from an EMBL/GenBank/DDBJ whole genome shotgun (WGS) entry which is preliminary data.</text>
</comment>
<feature type="region of interest" description="Disordered" evidence="1">
    <location>
        <begin position="23"/>
        <end position="63"/>
    </location>
</feature>
<keyword evidence="3" id="KW-1185">Reference proteome</keyword>